<organism evidence="2 3">
    <name type="scientific">Portunus trituberculatus</name>
    <name type="common">Swimming crab</name>
    <name type="synonym">Neptunus trituberculatus</name>
    <dbReference type="NCBI Taxonomy" id="210409"/>
    <lineage>
        <taxon>Eukaryota</taxon>
        <taxon>Metazoa</taxon>
        <taxon>Ecdysozoa</taxon>
        <taxon>Arthropoda</taxon>
        <taxon>Crustacea</taxon>
        <taxon>Multicrustacea</taxon>
        <taxon>Malacostraca</taxon>
        <taxon>Eumalacostraca</taxon>
        <taxon>Eucarida</taxon>
        <taxon>Decapoda</taxon>
        <taxon>Pleocyemata</taxon>
        <taxon>Brachyura</taxon>
        <taxon>Eubrachyura</taxon>
        <taxon>Portunoidea</taxon>
        <taxon>Portunidae</taxon>
        <taxon>Portuninae</taxon>
        <taxon>Portunus</taxon>
    </lineage>
</organism>
<evidence type="ECO:0000313" key="2">
    <source>
        <dbReference type="EMBL" id="MPC17566.1"/>
    </source>
</evidence>
<keyword evidence="1" id="KW-1133">Transmembrane helix</keyword>
<feature type="transmembrane region" description="Helical" evidence="1">
    <location>
        <begin position="100"/>
        <end position="123"/>
    </location>
</feature>
<feature type="transmembrane region" description="Helical" evidence="1">
    <location>
        <begin position="135"/>
        <end position="157"/>
    </location>
</feature>
<feature type="transmembrane region" description="Helical" evidence="1">
    <location>
        <begin position="328"/>
        <end position="354"/>
    </location>
</feature>
<reference evidence="2 3" key="1">
    <citation type="submission" date="2019-05" db="EMBL/GenBank/DDBJ databases">
        <title>Another draft genome of Portunus trituberculatus and its Hox gene families provides insights of decapod evolution.</title>
        <authorList>
            <person name="Jeong J.-H."/>
            <person name="Song I."/>
            <person name="Kim S."/>
            <person name="Choi T."/>
            <person name="Kim D."/>
            <person name="Ryu S."/>
            <person name="Kim W."/>
        </authorList>
    </citation>
    <scope>NUCLEOTIDE SEQUENCE [LARGE SCALE GENOMIC DNA]</scope>
    <source>
        <tissue evidence="2">Muscle</tissue>
    </source>
</reference>
<sequence length="478" mass="52957">MRPSAGSTSYPLRYAWRSAQRQTSDIMHALIVRPRPLTVNAAVSHTAANTHHRPALVFPAQHTLQCPLSTVLGGAPGRFLRIQHGRVGCPALVKWRWREVTVAAAGALNIGVAVASVAVSAVYHDRCLLHPRVPFGLAMHGAAQVVAVFGLGLGADVTEQLQYRLYRARLRQRGRRNKKKSFLYRKEHRVYKSLSVDNVRRKTFGFIPDERAMWFCCISCEPIVRGHANLPPKPPPIPKLSPEFEDRYKHPPGWAWLCWLRGLAGLIYMFLALPILEIGIIYLRLCSPHYIVPGWLLWQGAISTVCLATLFPIYCLPLKLGTKLFASLRVMACILAVAVVVWPPLGLLSVLAGWRERQDIILNTLGYCDPEFQLFTVVVAAILSLPLTCLLYAACLLLIAMVIVGIGILLFWGCCDEDISSDVGMVTRTHAKISLSSAECNGHTTRLNSQRGSGTEGEEWGYDRQSMGILPIHNGGHL</sequence>
<keyword evidence="3" id="KW-1185">Reference proteome</keyword>
<dbReference type="OrthoDB" id="10543286at2759"/>
<keyword evidence="1" id="KW-0812">Transmembrane</keyword>
<dbReference type="EMBL" id="VSRR010000601">
    <property type="protein sequence ID" value="MPC17566.1"/>
    <property type="molecule type" value="Genomic_DNA"/>
</dbReference>
<dbReference type="AlphaFoldDB" id="A0A5B7D8N9"/>
<gene>
    <name evidence="2" type="ORF">E2C01_010429</name>
</gene>
<keyword evidence="1" id="KW-0472">Membrane</keyword>
<dbReference type="Proteomes" id="UP000324222">
    <property type="component" value="Unassembled WGS sequence"/>
</dbReference>
<protein>
    <submittedName>
        <fullName evidence="2">Uncharacterized protein</fullName>
    </submittedName>
</protein>
<feature type="transmembrane region" description="Helical" evidence="1">
    <location>
        <begin position="360"/>
        <end position="383"/>
    </location>
</feature>
<name>A0A5B7D8N9_PORTR</name>
<feature type="transmembrane region" description="Helical" evidence="1">
    <location>
        <begin position="295"/>
        <end position="316"/>
    </location>
</feature>
<feature type="transmembrane region" description="Helical" evidence="1">
    <location>
        <begin position="390"/>
        <end position="412"/>
    </location>
</feature>
<comment type="caution">
    <text evidence="2">The sequence shown here is derived from an EMBL/GenBank/DDBJ whole genome shotgun (WGS) entry which is preliminary data.</text>
</comment>
<proteinExistence type="predicted"/>
<evidence type="ECO:0000313" key="3">
    <source>
        <dbReference type="Proteomes" id="UP000324222"/>
    </source>
</evidence>
<evidence type="ECO:0000256" key="1">
    <source>
        <dbReference type="SAM" id="Phobius"/>
    </source>
</evidence>
<feature type="transmembrane region" description="Helical" evidence="1">
    <location>
        <begin position="254"/>
        <end position="283"/>
    </location>
</feature>
<accession>A0A5B7D8N9</accession>